<keyword evidence="2" id="KW-1133">Transmembrane helix</keyword>
<dbReference type="RefSeq" id="WP_316431721.1">
    <property type="nucleotide sequence ID" value="NZ_CP053586.1"/>
</dbReference>
<gene>
    <name evidence="3" type="ORF">HJG54_23790</name>
</gene>
<keyword evidence="2" id="KW-0472">Membrane</keyword>
<protein>
    <submittedName>
        <fullName evidence="3">Pentapeptide repeat-containing protein</fullName>
    </submittedName>
</protein>
<proteinExistence type="predicted"/>
<dbReference type="EMBL" id="CP053586">
    <property type="protein sequence ID" value="WNZ25568.1"/>
    <property type="molecule type" value="Genomic_DNA"/>
</dbReference>
<dbReference type="SUPFAM" id="SSF141571">
    <property type="entry name" value="Pentapeptide repeat-like"/>
    <property type="match status" value="1"/>
</dbReference>
<keyword evidence="2" id="KW-0812">Transmembrane</keyword>
<evidence type="ECO:0000256" key="1">
    <source>
        <dbReference type="ARBA" id="ARBA00022737"/>
    </source>
</evidence>
<dbReference type="PANTHER" id="PTHR47485">
    <property type="entry name" value="THYLAKOID LUMENAL 17.4 KDA PROTEIN, CHLOROPLASTIC"/>
    <property type="match status" value="1"/>
</dbReference>
<feature type="transmembrane region" description="Helical" evidence="2">
    <location>
        <begin position="7"/>
        <end position="24"/>
    </location>
</feature>
<evidence type="ECO:0000313" key="3">
    <source>
        <dbReference type="EMBL" id="WNZ25568.1"/>
    </source>
</evidence>
<accession>A0AA96WHF2</accession>
<reference evidence="3" key="1">
    <citation type="submission" date="2020-05" db="EMBL/GenBank/DDBJ databases">
        <authorList>
            <person name="Zhu T."/>
            <person name="Keshari N."/>
            <person name="Lu X."/>
        </authorList>
    </citation>
    <scope>NUCLEOTIDE SEQUENCE</scope>
    <source>
        <strain evidence="3">NK1-12</strain>
    </source>
</reference>
<dbReference type="Gene3D" id="2.160.20.80">
    <property type="entry name" value="E3 ubiquitin-protein ligase SopA"/>
    <property type="match status" value="2"/>
</dbReference>
<dbReference type="PANTHER" id="PTHR47485:SF1">
    <property type="entry name" value="THYLAKOID LUMENAL 17.4 KDA PROTEIN, CHLOROPLASTIC"/>
    <property type="match status" value="1"/>
</dbReference>
<dbReference type="Pfam" id="PF00805">
    <property type="entry name" value="Pentapeptide"/>
    <property type="match status" value="2"/>
</dbReference>
<dbReference type="AlphaFoldDB" id="A0AA96WHF2"/>
<keyword evidence="1" id="KW-0677">Repeat</keyword>
<dbReference type="InterPro" id="IPR001646">
    <property type="entry name" value="5peptide_repeat"/>
</dbReference>
<sequence length="329" mass="37112">MEAVHEEWGVWLAIAILLSITFLFSEQLASWLEKSAFIKVLDSLGKFGLLVAIIAFLREIPKWEERAVEEAKRRQFEYWKAIDTARTTERMRDGRLFSVALRIALEGLAKEKDLEGKPIKISTVAANGVNLEGIDLEGAYLHVCGFGMAELSRANFRKTILVDVRFDRARLFGADFREAQFEKEVRFMHALYDEEAEKQFPIGFDLQEAGAYKIAPRVSLQRAMLENASLWDAELVEANLQGANLENAILGGSNLQRTNLQNANLKRARARGIDLQGADLKDANLKEANIEGADLRGAKNITIEQIKAARNWKYAIYDDDFCKELGLLS</sequence>
<name>A0AA96WHF2_9CYAN</name>
<organism evidence="3">
    <name type="scientific">Leptolyngbya sp. NK1-12</name>
    <dbReference type="NCBI Taxonomy" id="2547451"/>
    <lineage>
        <taxon>Bacteria</taxon>
        <taxon>Bacillati</taxon>
        <taxon>Cyanobacteriota</taxon>
        <taxon>Cyanophyceae</taxon>
        <taxon>Leptolyngbyales</taxon>
        <taxon>Leptolyngbyaceae</taxon>
        <taxon>Leptolyngbya group</taxon>
        <taxon>Leptolyngbya</taxon>
    </lineage>
</organism>
<evidence type="ECO:0000256" key="2">
    <source>
        <dbReference type="SAM" id="Phobius"/>
    </source>
</evidence>